<dbReference type="Proteomes" id="UP000003856">
    <property type="component" value="Unassembled WGS sequence"/>
</dbReference>
<feature type="transmembrane region" description="Helical" evidence="1">
    <location>
        <begin position="6"/>
        <end position="26"/>
    </location>
</feature>
<sequence length="207" mass="22135">MEAIQVIAPLIGVVLGSVLSGIGAHIRARREHKRIVGSALADLLEVRHRIVGFDLVLEKIQSMAGLEPNALAQVRNLMDTAFPSDPMLEERYAQAVTQLAGVDPVLAFNLRSKNALPKVLSILRAQAASAGANLGMFESFESQLLRAARPSIDAAVLELGKSHSILTGLKVRRLVRKSDKLPEDVSQFFDKLAGSIPAISAGGRSAV</sequence>
<keyword evidence="1" id="KW-0472">Membrane</keyword>
<comment type="caution">
    <text evidence="2">The sequence shown here is derived from an EMBL/GenBank/DDBJ whole genome shotgun (WGS) entry which is preliminary data.</text>
</comment>
<dbReference type="PATRIC" id="fig|573060.9.peg.1272"/>
<organism evidence="2 3">
    <name type="scientific">Acidovorax delafieldii 2AN</name>
    <dbReference type="NCBI Taxonomy" id="573060"/>
    <lineage>
        <taxon>Bacteria</taxon>
        <taxon>Pseudomonadati</taxon>
        <taxon>Pseudomonadota</taxon>
        <taxon>Betaproteobacteria</taxon>
        <taxon>Burkholderiales</taxon>
        <taxon>Comamonadaceae</taxon>
        <taxon>Acidovorax</taxon>
    </lineage>
</organism>
<keyword evidence="1" id="KW-0812">Transmembrane</keyword>
<protein>
    <submittedName>
        <fullName evidence="2">Uncharacterized protein</fullName>
    </submittedName>
</protein>
<keyword evidence="1" id="KW-1133">Transmembrane helix</keyword>
<name>C5T9Y8_ACIDE</name>
<evidence type="ECO:0000313" key="2">
    <source>
        <dbReference type="EMBL" id="EER58716.1"/>
    </source>
</evidence>
<keyword evidence="3" id="KW-1185">Reference proteome</keyword>
<accession>C5T9Y8</accession>
<evidence type="ECO:0000256" key="1">
    <source>
        <dbReference type="SAM" id="Phobius"/>
    </source>
</evidence>
<dbReference type="OrthoDB" id="9871867at2"/>
<dbReference type="AlphaFoldDB" id="C5T9Y8"/>
<dbReference type="RefSeq" id="WP_005799430.1">
    <property type="nucleotide sequence ID" value="NZ_ACQT01000216.1"/>
</dbReference>
<reference evidence="2 3" key="1">
    <citation type="submission" date="2009-05" db="EMBL/GenBank/DDBJ databases">
        <title>The draft genome of Acidovorax delafieldii 2AN.</title>
        <authorList>
            <consortium name="US DOE Joint Genome Institute (JGI-PGF)"/>
            <person name="Lucas S."/>
            <person name="Copeland A."/>
            <person name="Lapidus A."/>
            <person name="Glavina del Rio T."/>
            <person name="Tice H."/>
            <person name="Bruce D."/>
            <person name="Goodwin L."/>
            <person name="Pitluck S."/>
            <person name="Larimer F."/>
            <person name="Land M.L."/>
            <person name="Hauser L."/>
            <person name="Shelobolina E.S."/>
            <person name="Picardal F."/>
            <person name="Roden E."/>
            <person name="Emerson D."/>
        </authorList>
    </citation>
    <scope>NUCLEOTIDE SEQUENCE [LARGE SCALE GENOMIC DNA]</scope>
    <source>
        <strain evidence="2 3">2AN</strain>
    </source>
</reference>
<proteinExistence type="predicted"/>
<evidence type="ECO:0000313" key="3">
    <source>
        <dbReference type="Proteomes" id="UP000003856"/>
    </source>
</evidence>
<dbReference type="EMBL" id="ACQT01000216">
    <property type="protein sequence ID" value="EER58716.1"/>
    <property type="molecule type" value="Genomic_DNA"/>
</dbReference>
<gene>
    <name evidence="2" type="ORF">AcdelDRAFT_3718</name>
</gene>